<name>A0A916ZQW5_9HYPH</name>
<feature type="transmembrane region" description="Helical" evidence="6">
    <location>
        <begin position="104"/>
        <end position="121"/>
    </location>
</feature>
<comment type="caution">
    <text evidence="7">The sequence shown here is derived from an EMBL/GenBank/DDBJ whole genome shotgun (WGS) entry which is preliminary data.</text>
</comment>
<evidence type="ECO:0000313" key="7">
    <source>
        <dbReference type="EMBL" id="GGE07832.1"/>
    </source>
</evidence>
<reference evidence="7" key="1">
    <citation type="journal article" date="2014" name="Int. J. Syst. Evol. Microbiol.">
        <title>Complete genome sequence of Corynebacterium casei LMG S-19264T (=DSM 44701T), isolated from a smear-ripened cheese.</title>
        <authorList>
            <consortium name="US DOE Joint Genome Institute (JGI-PGF)"/>
            <person name="Walter F."/>
            <person name="Albersmeier A."/>
            <person name="Kalinowski J."/>
            <person name="Ruckert C."/>
        </authorList>
    </citation>
    <scope>NUCLEOTIDE SEQUENCE</scope>
    <source>
        <strain evidence="7">CGMCC 1.15367</strain>
    </source>
</reference>
<keyword evidence="4 6" id="KW-1133">Transmembrane helix</keyword>
<feature type="transmembrane region" description="Helical" evidence="6">
    <location>
        <begin position="177"/>
        <end position="199"/>
    </location>
</feature>
<protein>
    <recommendedName>
        <fullName evidence="9">Cytochrome c oxidase assembly factor CtaG</fullName>
    </recommendedName>
</protein>
<keyword evidence="5 6" id="KW-0472">Membrane</keyword>
<dbReference type="AlphaFoldDB" id="A0A916ZQW5"/>
<evidence type="ECO:0000313" key="8">
    <source>
        <dbReference type="Proteomes" id="UP000644699"/>
    </source>
</evidence>
<reference evidence="7" key="2">
    <citation type="submission" date="2020-09" db="EMBL/GenBank/DDBJ databases">
        <authorList>
            <person name="Sun Q."/>
            <person name="Zhou Y."/>
        </authorList>
    </citation>
    <scope>NUCLEOTIDE SEQUENCE</scope>
    <source>
        <strain evidence="7">CGMCC 1.15367</strain>
    </source>
</reference>
<evidence type="ECO:0000256" key="6">
    <source>
        <dbReference type="SAM" id="Phobius"/>
    </source>
</evidence>
<dbReference type="Proteomes" id="UP000644699">
    <property type="component" value="Unassembled WGS sequence"/>
</dbReference>
<evidence type="ECO:0000256" key="3">
    <source>
        <dbReference type="ARBA" id="ARBA00022692"/>
    </source>
</evidence>
<evidence type="ECO:0000256" key="4">
    <source>
        <dbReference type="ARBA" id="ARBA00022989"/>
    </source>
</evidence>
<feature type="transmembrane region" description="Helical" evidence="6">
    <location>
        <begin position="66"/>
        <end position="84"/>
    </location>
</feature>
<accession>A0A916ZQW5</accession>
<organism evidence="7 8">
    <name type="scientific">Aureimonas endophytica</name>
    <dbReference type="NCBI Taxonomy" id="2027858"/>
    <lineage>
        <taxon>Bacteria</taxon>
        <taxon>Pseudomonadati</taxon>
        <taxon>Pseudomonadota</taxon>
        <taxon>Alphaproteobacteria</taxon>
        <taxon>Hyphomicrobiales</taxon>
        <taxon>Aurantimonadaceae</taxon>
        <taxon>Aureimonas</taxon>
    </lineage>
</organism>
<comment type="subcellular location">
    <subcellularLocation>
        <location evidence="1">Cell membrane</location>
        <topology evidence="1">Multi-pass membrane protein</topology>
    </subcellularLocation>
</comment>
<keyword evidence="2" id="KW-1003">Cell membrane</keyword>
<feature type="transmembrane region" description="Helical" evidence="6">
    <location>
        <begin position="37"/>
        <end position="54"/>
    </location>
</feature>
<evidence type="ECO:0000256" key="2">
    <source>
        <dbReference type="ARBA" id="ARBA00022475"/>
    </source>
</evidence>
<dbReference type="GO" id="GO:0005886">
    <property type="term" value="C:plasma membrane"/>
    <property type="evidence" value="ECO:0007669"/>
    <property type="project" value="UniProtKB-SubCell"/>
</dbReference>
<proteinExistence type="predicted"/>
<dbReference type="Pfam" id="PF09678">
    <property type="entry name" value="Caa3_CtaG"/>
    <property type="match status" value="1"/>
</dbReference>
<feature type="transmembrane region" description="Helical" evidence="6">
    <location>
        <begin position="133"/>
        <end position="153"/>
    </location>
</feature>
<dbReference type="EMBL" id="BMIQ01000004">
    <property type="protein sequence ID" value="GGE07832.1"/>
    <property type="molecule type" value="Genomic_DNA"/>
</dbReference>
<gene>
    <name evidence="7" type="ORF">GCM10011390_28590</name>
</gene>
<dbReference type="RefSeq" id="WP_244639486.1">
    <property type="nucleotide sequence ID" value="NZ_BMIQ01000004.1"/>
</dbReference>
<dbReference type="InterPro" id="IPR019108">
    <property type="entry name" value="Caa3_assmbl_CtaG-rel"/>
</dbReference>
<evidence type="ECO:0000256" key="5">
    <source>
        <dbReference type="ARBA" id="ARBA00023136"/>
    </source>
</evidence>
<evidence type="ECO:0008006" key="9">
    <source>
        <dbReference type="Google" id="ProtNLM"/>
    </source>
</evidence>
<keyword evidence="3 6" id="KW-0812">Transmembrane</keyword>
<evidence type="ECO:0000256" key="1">
    <source>
        <dbReference type="ARBA" id="ARBA00004651"/>
    </source>
</evidence>
<sequence length="213" mass="22131">MHSDLWPLALGSLLLLALWLGPLPERARGSFSAHMIMHMGIVAVAAPLLALGLTRRFGARLPAMPASFALVATFVEMVIVWGWHAPALHDAARVDLRVTLVEQGSFLLAGLLVWTAAFGGAGRAGRSPKLAGAGALLLTSMHMTLLGALLLFAPRPLYACATLCAPLSALTPLQDQAAGGAIMLSLGGLAYLFGGLALVGRLLRDEPAKEAAA</sequence>
<keyword evidence="8" id="KW-1185">Reference proteome</keyword>